<organism evidence="1 2">
    <name type="scientific">Dreissena polymorpha</name>
    <name type="common">Zebra mussel</name>
    <name type="synonym">Mytilus polymorpha</name>
    <dbReference type="NCBI Taxonomy" id="45954"/>
    <lineage>
        <taxon>Eukaryota</taxon>
        <taxon>Metazoa</taxon>
        <taxon>Spiralia</taxon>
        <taxon>Lophotrochozoa</taxon>
        <taxon>Mollusca</taxon>
        <taxon>Bivalvia</taxon>
        <taxon>Autobranchia</taxon>
        <taxon>Heteroconchia</taxon>
        <taxon>Euheterodonta</taxon>
        <taxon>Imparidentia</taxon>
        <taxon>Neoheterodontei</taxon>
        <taxon>Myida</taxon>
        <taxon>Dreissenoidea</taxon>
        <taxon>Dreissenidae</taxon>
        <taxon>Dreissena</taxon>
    </lineage>
</organism>
<dbReference type="AlphaFoldDB" id="A0A9D4J5Y9"/>
<dbReference type="Proteomes" id="UP000828390">
    <property type="component" value="Unassembled WGS sequence"/>
</dbReference>
<gene>
    <name evidence="1" type="ORF">DPMN_150846</name>
</gene>
<proteinExistence type="predicted"/>
<accession>A0A9D4J5Y9</accession>
<name>A0A9D4J5Y9_DREPO</name>
<comment type="caution">
    <text evidence="1">The sequence shown here is derived from an EMBL/GenBank/DDBJ whole genome shotgun (WGS) entry which is preliminary data.</text>
</comment>
<dbReference type="EMBL" id="JAIWYP010000007">
    <property type="protein sequence ID" value="KAH3797269.1"/>
    <property type="molecule type" value="Genomic_DNA"/>
</dbReference>
<evidence type="ECO:0000313" key="1">
    <source>
        <dbReference type="EMBL" id="KAH3797269.1"/>
    </source>
</evidence>
<keyword evidence="2" id="KW-1185">Reference proteome</keyword>
<sequence>MDSAVCSSLPHLVIPTMDGEGRTDGVSLPCDLDDLTFRWVERHQPVPFPFLQPVQVLLQGLCVLCAADLPVQEAIVCEEASW</sequence>
<evidence type="ECO:0000313" key="2">
    <source>
        <dbReference type="Proteomes" id="UP000828390"/>
    </source>
</evidence>
<reference evidence="1" key="2">
    <citation type="submission" date="2020-11" db="EMBL/GenBank/DDBJ databases">
        <authorList>
            <person name="McCartney M.A."/>
            <person name="Auch B."/>
            <person name="Kono T."/>
            <person name="Mallez S."/>
            <person name="Becker A."/>
            <person name="Gohl D.M."/>
            <person name="Silverstein K.A.T."/>
            <person name="Koren S."/>
            <person name="Bechman K.B."/>
            <person name="Herman A."/>
            <person name="Abrahante J.E."/>
            <person name="Garbe J."/>
        </authorList>
    </citation>
    <scope>NUCLEOTIDE SEQUENCE</scope>
    <source>
        <strain evidence="1">Duluth1</strain>
        <tissue evidence="1">Whole animal</tissue>
    </source>
</reference>
<protein>
    <submittedName>
        <fullName evidence="1">Uncharacterized protein</fullName>
    </submittedName>
</protein>
<reference evidence="1" key="1">
    <citation type="journal article" date="2019" name="bioRxiv">
        <title>The Genome of the Zebra Mussel, Dreissena polymorpha: A Resource for Invasive Species Research.</title>
        <authorList>
            <person name="McCartney M.A."/>
            <person name="Auch B."/>
            <person name="Kono T."/>
            <person name="Mallez S."/>
            <person name="Zhang Y."/>
            <person name="Obille A."/>
            <person name="Becker A."/>
            <person name="Abrahante J.E."/>
            <person name="Garbe J."/>
            <person name="Badalamenti J.P."/>
            <person name="Herman A."/>
            <person name="Mangelson H."/>
            <person name="Liachko I."/>
            <person name="Sullivan S."/>
            <person name="Sone E.D."/>
            <person name="Koren S."/>
            <person name="Silverstein K.A.T."/>
            <person name="Beckman K.B."/>
            <person name="Gohl D.M."/>
        </authorList>
    </citation>
    <scope>NUCLEOTIDE SEQUENCE</scope>
    <source>
        <strain evidence="1">Duluth1</strain>
        <tissue evidence="1">Whole animal</tissue>
    </source>
</reference>